<dbReference type="Proteomes" id="UP001189429">
    <property type="component" value="Unassembled WGS sequence"/>
</dbReference>
<feature type="non-terminal residue" evidence="2">
    <location>
        <position position="1"/>
    </location>
</feature>
<evidence type="ECO:0000313" key="2">
    <source>
        <dbReference type="EMBL" id="CAK0863838.1"/>
    </source>
</evidence>
<feature type="compositionally biased region" description="Polar residues" evidence="1">
    <location>
        <begin position="130"/>
        <end position="143"/>
    </location>
</feature>
<feature type="compositionally biased region" description="Low complexity" evidence="1">
    <location>
        <begin position="40"/>
        <end position="51"/>
    </location>
</feature>
<keyword evidence="3" id="KW-1185">Reference proteome</keyword>
<organism evidence="2 3">
    <name type="scientific">Prorocentrum cordatum</name>
    <dbReference type="NCBI Taxonomy" id="2364126"/>
    <lineage>
        <taxon>Eukaryota</taxon>
        <taxon>Sar</taxon>
        <taxon>Alveolata</taxon>
        <taxon>Dinophyceae</taxon>
        <taxon>Prorocentrales</taxon>
        <taxon>Prorocentraceae</taxon>
        <taxon>Prorocentrum</taxon>
    </lineage>
</organism>
<evidence type="ECO:0000313" key="3">
    <source>
        <dbReference type="Proteomes" id="UP001189429"/>
    </source>
</evidence>
<evidence type="ECO:0000256" key="1">
    <source>
        <dbReference type="SAM" id="MobiDB-lite"/>
    </source>
</evidence>
<proteinExistence type="predicted"/>
<sequence length="223" mass="22540">QGPAAPAVPKLALGGAPKLAVPKLALGALQLGGPAVGAAVPPAGLRPAAAVSSSVRKPAVPPLRLGGQGAALRQAESGVAPEVGGSVSHAIPEQDGSSSGSSAASSSREPSPKQASPIEQRRPRAAVETPSASLIGTQRSSLDATPRPTPGSAASIQFRIGRVAGLIDKVQRRLDRPPPEALPQRLLQGPESPARQPEGETRRSWQASSSRMSDTTSSPSTLR</sequence>
<name>A0ABN9UX04_9DINO</name>
<reference evidence="2" key="1">
    <citation type="submission" date="2023-10" db="EMBL/GenBank/DDBJ databases">
        <authorList>
            <person name="Chen Y."/>
            <person name="Shah S."/>
            <person name="Dougan E. K."/>
            <person name="Thang M."/>
            <person name="Chan C."/>
        </authorList>
    </citation>
    <scope>NUCLEOTIDE SEQUENCE [LARGE SCALE GENOMIC DNA]</scope>
</reference>
<dbReference type="EMBL" id="CAUYUJ010016305">
    <property type="protein sequence ID" value="CAK0863838.1"/>
    <property type="molecule type" value="Genomic_DNA"/>
</dbReference>
<feature type="region of interest" description="Disordered" evidence="1">
    <location>
        <begin position="40"/>
        <end position="223"/>
    </location>
</feature>
<accession>A0ABN9UX04</accession>
<feature type="compositionally biased region" description="Low complexity" evidence="1">
    <location>
        <begin position="96"/>
        <end position="107"/>
    </location>
</feature>
<feature type="compositionally biased region" description="Basic and acidic residues" evidence="1">
    <location>
        <begin position="169"/>
        <end position="178"/>
    </location>
</feature>
<gene>
    <name evidence="2" type="ORF">PCOR1329_LOCUS51877</name>
</gene>
<protein>
    <submittedName>
        <fullName evidence="2">Uncharacterized protein</fullName>
    </submittedName>
</protein>
<feature type="compositionally biased region" description="Low complexity" evidence="1">
    <location>
        <begin position="208"/>
        <end position="223"/>
    </location>
</feature>
<comment type="caution">
    <text evidence="2">The sequence shown here is derived from an EMBL/GenBank/DDBJ whole genome shotgun (WGS) entry which is preliminary data.</text>
</comment>